<keyword evidence="5 9" id="KW-0371">Homeobox</keyword>
<evidence type="ECO:0000256" key="4">
    <source>
        <dbReference type="ARBA" id="ARBA00023125"/>
    </source>
</evidence>
<dbReference type="Proteomes" id="UP000634136">
    <property type="component" value="Unassembled WGS sequence"/>
</dbReference>
<accession>A0A834XHG7</accession>
<feature type="domain" description="Homeobox" evidence="11">
    <location>
        <begin position="2"/>
        <end position="67"/>
    </location>
</feature>
<dbReference type="GO" id="GO:0099402">
    <property type="term" value="P:plant organ development"/>
    <property type="evidence" value="ECO:0007669"/>
    <property type="project" value="InterPro"/>
</dbReference>
<dbReference type="Gene3D" id="1.10.10.60">
    <property type="entry name" value="Homeodomain-like"/>
    <property type="match status" value="1"/>
</dbReference>
<dbReference type="AlphaFoldDB" id="A0A834XHG7"/>
<evidence type="ECO:0000259" key="11">
    <source>
        <dbReference type="PROSITE" id="PS50071"/>
    </source>
</evidence>
<protein>
    <submittedName>
        <fullName evidence="12">WUSCHEL-related homeobox 3</fullName>
    </submittedName>
</protein>
<comment type="caution">
    <text evidence="12">The sequence shown here is derived from an EMBL/GenBank/DDBJ whole genome shotgun (WGS) entry which is preliminary data.</text>
</comment>
<dbReference type="GO" id="GO:0003677">
    <property type="term" value="F:DNA binding"/>
    <property type="evidence" value="ECO:0007669"/>
    <property type="project" value="UniProtKB-UniRule"/>
</dbReference>
<dbReference type="FunFam" id="1.10.10.60:FF:000146">
    <property type="entry name" value="WUSCHEL-related homeobox 4"/>
    <property type="match status" value="1"/>
</dbReference>
<gene>
    <name evidence="12" type="ORF">G2W53_002403</name>
</gene>
<keyword evidence="2" id="KW-0217">Developmental protein</keyword>
<evidence type="ECO:0000256" key="8">
    <source>
        <dbReference type="ARBA" id="ARBA00024040"/>
    </source>
</evidence>
<dbReference type="CDD" id="cd00086">
    <property type="entry name" value="homeodomain"/>
    <property type="match status" value="1"/>
</dbReference>
<evidence type="ECO:0000256" key="3">
    <source>
        <dbReference type="ARBA" id="ARBA00023015"/>
    </source>
</evidence>
<dbReference type="PROSITE" id="PS50071">
    <property type="entry name" value="HOMEOBOX_2"/>
    <property type="match status" value="1"/>
</dbReference>
<feature type="DNA-binding region" description="Homeobox" evidence="9">
    <location>
        <begin position="4"/>
        <end position="68"/>
    </location>
</feature>
<evidence type="ECO:0000256" key="1">
    <source>
        <dbReference type="ARBA" id="ARBA00004123"/>
    </source>
</evidence>
<dbReference type="InterPro" id="IPR009057">
    <property type="entry name" value="Homeodomain-like_sf"/>
</dbReference>
<keyword evidence="7 9" id="KW-0539">Nucleus</keyword>
<dbReference type="SMART" id="SM00389">
    <property type="entry name" value="HOX"/>
    <property type="match status" value="1"/>
</dbReference>
<sequence>MSRVGSSRWSPTPEQLMILEELYRSGIRTPTASQIQHITTHLCFYGRIEGKNVFYWFQNHKARDRQKLRRKLNKQFHLQQQQLLQLNQDKSHCFFGGFDSSHVSSTQQISFYNSAFLLSQGDAGGIAEKATNCRWSSVQNPQYVVEKTEKSSLCNYGWSLMDVNEASSYCTPRPLKTLDLFPTTSTKLKEDCTTFTKQLYHSMSANL</sequence>
<dbReference type="Pfam" id="PF00046">
    <property type="entry name" value="Homeodomain"/>
    <property type="match status" value="1"/>
</dbReference>
<dbReference type="InterPro" id="IPR044555">
    <property type="entry name" value="WUSCHEL-like"/>
</dbReference>
<keyword evidence="6" id="KW-0804">Transcription</keyword>
<evidence type="ECO:0000256" key="9">
    <source>
        <dbReference type="PROSITE-ProRule" id="PRU00108"/>
    </source>
</evidence>
<dbReference type="PANTHER" id="PTHR45940">
    <property type="entry name" value="WUSCHEL-RELATED HOMEOBOX 1-RELATED"/>
    <property type="match status" value="1"/>
</dbReference>
<dbReference type="EMBL" id="JAAIUW010000001">
    <property type="protein sequence ID" value="KAF7845498.1"/>
    <property type="molecule type" value="Genomic_DNA"/>
</dbReference>
<name>A0A834XHG7_9FABA</name>
<dbReference type="GO" id="GO:0005634">
    <property type="term" value="C:nucleus"/>
    <property type="evidence" value="ECO:0007669"/>
    <property type="project" value="UniProtKB-SubCell"/>
</dbReference>
<evidence type="ECO:0000256" key="10">
    <source>
        <dbReference type="RuleBase" id="RU000682"/>
    </source>
</evidence>
<dbReference type="OrthoDB" id="1932526at2759"/>
<dbReference type="PANTHER" id="PTHR45940:SF42">
    <property type="entry name" value="WUSCHEL-RELATED HOMEOBOX 3"/>
    <property type="match status" value="1"/>
</dbReference>
<keyword evidence="13" id="KW-1185">Reference proteome</keyword>
<keyword evidence="4 9" id="KW-0238">DNA-binding</keyword>
<dbReference type="InterPro" id="IPR001356">
    <property type="entry name" value="HD"/>
</dbReference>
<evidence type="ECO:0000256" key="6">
    <source>
        <dbReference type="ARBA" id="ARBA00023163"/>
    </source>
</evidence>
<keyword evidence="3" id="KW-0805">Transcription regulation</keyword>
<evidence type="ECO:0000256" key="7">
    <source>
        <dbReference type="ARBA" id="ARBA00023242"/>
    </source>
</evidence>
<evidence type="ECO:0000313" key="12">
    <source>
        <dbReference type="EMBL" id="KAF7845498.1"/>
    </source>
</evidence>
<proteinExistence type="inferred from homology"/>
<comment type="similarity">
    <text evidence="8">Belongs to the WUS homeobox family.</text>
</comment>
<dbReference type="SUPFAM" id="SSF46689">
    <property type="entry name" value="Homeodomain-like"/>
    <property type="match status" value="1"/>
</dbReference>
<evidence type="ECO:0000313" key="13">
    <source>
        <dbReference type="Proteomes" id="UP000634136"/>
    </source>
</evidence>
<dbReference type="GO" id="GO:0003700">
    <property type="term" value="F:DNA-binding transcription factor activity"/>
    <property type="evidence" value="ECO:0007669"/>
    <property type="project" value="InterPro"/>
</dbReference>
<comment type="subcellular location">
    <subcellularLocation>
        <location evidence="1 9 10">Nucleus</location>
    </subcellularLocation>
</comment>
<evidence type="ECO:0000256" key="2">
    <source>
        <dbReference type="ARBA" id="ARBA00022473"/>
    </source>
</evidence>
<reference evidence="12" key="1">
    <citation type="submission" date="2020-09" db="EMBL/GenBank/DDBJ databases">
        <title>Genome-Enabled Discovery of Anthraquinone Biosynthesis in Senna tora.</title>
        <authorList>
            <person name="Kang S.-H."/>
            <person name="Pandey R.P."/>
            <person name="Lee C.-M."/>
            <person name="Sim J.-S."/>
            <person name="Jeong J.-T."/>
            <person name="Choi B.-S."/>
            <person name="Jung M."/>
            <person name="Ginzburg D."/>
            <person name="Zhao K."/>
            <person name="Won S.Y."/>
            <person name="Oh T.-J."/>
            <person name="Yu Y."/>
            <person name="Kim N.-H."/>
            <person name="Lee O.R."/>
            <person name="Lee T.-H."/>
            <person name="Bashyal P."/>
            <person name="Kim T.-S."/>
            <person name="Lee W.-H."/>
            <person name="Kawkins C."/>
            <person name="Kim C.-K."/>
            <person name="Kim J.S."/>
            <person name="Ahn B.O."/>
            <person name="Rhee S.Y."/>
            <person name="Sohng J.K."/>
        </authorList>
    </citation>
    <scope>NUCLEOTIDE SEQUENCE</scope>
    <source>
        <tissue evidence="12">Leaf</tissue>
    </source>
</reference>
<evidence type="ECO:0000256" key="5">
    <source>
        <dbReference type="ARBA" id="ARBA00023155"/>
    </source>
</evidence>
<organism evidence="12 13">
    <name type="scientific">Senna tora</name>
    <dbReference type="NCBI Taxonomy" id="362788"/>
    <lineage>
        <taxon>Eukaryota</taxon>
        <taxon>Viridiplantae</taxon>
        <taxon>Streptophyta</taxon>
        <taxon>Embryophyta</taxon>
        <taxon>Tracheophyta</taxon>
        <taxon>Spermatophyta</taxon>
        <taxon>Magnoliopsida</taxon>
        <taxon>eudicotyledons</taxon>
        <taxon>Gunneridae</taxon>
        <taxon>Pentapetalae</taxon>
        <taxon>rosids</taxon>
        <taxon>fabids</taxon>
        <taxon>Fabales</taxon>
        <taxon>Fabaceae</taxon>
        <taxon>Caesalpinioideae</taxon>
        <taxon>Cassia clade</taxon>
        <taxon>Senna</taxon>
    </lineage>
</organism>